<accession>A0ABW5KHE5</accession>
<evidence type="ECO:0000313" key="3">
    <source>
        <dbReference type="Proteomes" id="UP001597545"/>
    </source>
</evidence>
<gene>
    <name evidence="2" type="ORF">ACFSR5_06520</name>
</gene>
<sequence>MKTKCILFSTLIATIILSVVSCGKDDGPQDGSTNSYPKDVTIEYKFNVASGSPNKVELAYTNESGGTENVKDVTLPYSKKIRRTVNAYDGVSARFSAFGPGGIKAEIYIDNKLIGSKTASSNAATASFNDAVSYIWR</sequence>
<dbReference type="InterPro" id="IPR038468">
    <property type="entry name" value="MmpS_C"/>
</dbReference>
<keyword evidence="1" id="KW-0732">Signal</keyword>
<reference evidence="3" key="1">
    <citation type="journal article" date="2019" name="Int. J. Syst. Evol. Microbiol.">
        <title>The Global Catalogue of Microorganisms (GCM) 10K type strain sequencing project: providing services to taxonomists for standard genome sequencing and annotation.</title>
        <authorList>
            <consortium name="The Broad Institute Genomics Platform"/>
            <consortium name="The Broad Institute Genome Sequencing Center for Infectious Disease"/>
            <person name="Wu L."/>
            <person name="Ma J."/>
        </authorList>
    </citation>
    <scope>NUCLEOTIDE SEQUENCE [LARGE SCALE GENOMIC DNA]</scope>
    <source>
        <strain evidence="3">KCTC 42662</strain>
    </source>
</reference>
<dbReference type="PROSITE" id="PS51257">
    <property type="entry name" value="PROKAR_LIPOPROTEIN"/>
    <property type="match status" value="1"/>
</dbReference>
<protein>
    <submittedName>
        <fullName evidence="2">Uncharacterized protein</fullName>
    </submittedName>
</protein>
<dbReference type="Proteomes" id="UP001597545">
    <property type="component" value="Unassembled WGS sequence"/>
</dbReference>
<feature type="chain" id="PRO_5045300827" evidence="1">
    <location>
        <begin position="24"/>
        <end position="137"/>
    </location>
</feature>
<organism evidence="2 3">
    <name type="scientific">Sphingobacterium suaedae</name>
    <dbReference type="NCBI Taxonomy" id="1686402"/>
    <lineage>
        <taxon>Bacteria</taxon>
        <taxon>Pseudomonadati</taxon>
        <taxon>Bacteroidota</taxon>
        <taxon>Sphingobacteriia</taxon>
        <taxon>Sphingobacteriales</taxon>
        <taxon>Sphingobacteriaceae</taxon>
        <taxon>Sphingobacterium</taxon>
    </lineage>
</organism>
<dbReference type="RefSeq" id="WP_380901920.1">
    <property type="nucleotide sequence ID" value="NZ_JBHUEG010000007.1"/>
</dbReference>
<evidence type="ECO:0000256" key="1">
    <source>
        <dbReference type="SAM" id="SignalP"/>
    </source>
</evidence>
<evidence type="ECO:0000313" key="2">
    <source>
        <dbReference type="EMBL" id="MFD2547300.1"/>
    </source>
</evidence>
<comment type="caution">
    <text evidence="2">The sequence shown here is derived from an EMBL/GenBank/DDBJ whole genome shotgun (WGS) entry which is preliminary data.</text>
</comment>
<feature type="signal peptide" evidence="1">
    <location>
        <begin position="1"/>
        <end position="23"/>
    </location>
</feature>
<proteinExistence type="predicted"/>
<dbReference type="Gene3D" id="2.60.40.2880">
    <property type="entry name" value="MmpS1-5, C-terminal soluble domain"/>
    <property type="match status" value="1"/>
</dbReference>
<dbReference type="EMBL" id="JBHULR010000003">
    <property type="protein sequence ID" value="MFD2547300.1"/>
    <property type="molecule type" value="Genomic_DNA"/>
</dbReference>
<name>A0ABW5KHE5_9SPHI</name>
<keyword evidence="3" id="KW-1185">Reference proteome</keyword>